<evidence type="ECO:0000313" key="4">
    <source>
        <dbReference type="EMBL" id="GAF05493.1"/>
    </source>
</evidence>
<dbReference type="EMBL" id="BAMD01000090">
    <property type="protein sequence ID" value="GAF05493.1"/>
    <property type="molecule type" value="Genomic_DNA"/>
</dbReference>
<reference evidence="4 5" key="1">
    <citation type="journal article" date="2014" name="Genome Announc.">
        <title>Draft Genome Sequence of Cytophaga fermentans JCM 21142T, a Facultative Anaerobe Isolated from Marine Mud.</title>
        <authorList>
            <person name="Starns D."/>
            <person name="Oshima K."/>
            <person name="Suda W."/>
            <person name="Iino T."/>
            <person name="Yuki M."/>
            <person name="Inoue J."/>
            <person name="Kitamura K."/>
            <person name="Iida T."/>
            <person name="Darby A."/>
            <person name="Hattori M."/>
            <person name="Ohkuma M."/>
        </authorList>
    </citation>
    <scope>NUCLEOTIDE SEQUENCE [LARGE SCALE GENOMIC DNA]</scope>
    <source>
        <strain evidence="4 5">JCM 21142</strain>
    </source>
</reference>
<evidence type="ECO:0000313" key="5">
    <source>
        <dbReference type="Proteomes" id="UP000019402"/>
    </source>
</evidence>
<dbReference type="PROSITE" id="PS51762">
    <property type="entry name" value="GH16_2"/>
    <property type="match status" value="1"/>
</dbReference>
<proteinExistence type="inferred from homology"/>
<dbReference type="InterPro" id="IPR013320">
    <property type="entry name" value="ConA-like_dom_sf"/>
</dbReference>
<keyword evidence="5" id="KW-1185">Reference proteome</keyword>
<evidence type="ECO:0000256" key="2">
    <source>
        <dbReference type="SAM" id="SignalP"/>
    </source>
</evidence>
<dbReference type="GO" id="GO:0005975">
    <property type="term" value="P:carbohydrate metabolic process"/>
    <property type="evidence" value="ECO:0007669"/>
    <property type="project" value="InterPro"/>
</dbReference>
<feature type="chain" id="PRO_5004904159" evidence="2">
    <location>
        <begin position="20"/>
        <end position="416"/>
    </location>
</feature>
<dbReference type="AlphaFoldDB" id="W7YDC1"/>
<dbReference type="RefSeq" id="WP_052342961.1">
    <property type="nucleotide sequence ID" value="NZ_BAMD01000090.1"/>
</dbReference>
<keyword evidence="2" id="KW-0732">Signal</keyword>
<accession>W7YDC1</accession>
<sequence length="416" mass="48189">MNKIFVFFLWMTISHLLFADPPKPPLGKRWVMNPDFSDEFNGTVLDTTRWLDHHPTWRGRAPGLFMPSQISVKDGFLQIKGERMLRDTVIHAYGKDISFYIKGGAVVSKKSVFLGYYECRVKAAATTMSTTFWFSSTKSFKGPNGCDKYGLEWDIQECIGRRGDFNGSYFAHGMHSNSHYWYTDCKEEKHDYRAPQVKFEDRQLASDDFHVYGGWWHDETMASYYYDNGAPKYQKFYHKISDKPFDQPMFMRLVCETYPFPWIELPTDEELADPTKNVVYYDWVRGYKLVDVKDPHMSQVAPETEIGLYYEDIEFESASMELPQGNVLKIPFCYKANENRDIHFVLKDAEGKKVASAKYKAYTGYANLIVDLKVDVQLAAETEYTLWADIRPENGTKTDILNSSVLMIELVENGAL</sequence>
<organism evidence="4 5">
    <name type="scientific">Saccharicrinis fermentans DSM 9555 = JCM 21142</name>
    <dbReference type="NCBI Taxonomy" id="869213"/>
    <lineage>
        <taxon>Bacteria</taxon>
        <taxon>Pseudomonadati</taxon>
        <taxon>Bacteroidota</taxon>
        <taxon>Bacteroidia</taxon>
        <taxon>Marinilabiliales</taxon>
        <taxon>Marinilabiliaceae</taxon>
        <taxon>Saccharicrinis</taxon>
    </lineage>
</organism>
<feature type="domain" description="GH16" evidence="3">
    <location>
        <begin position="16"/>
        <end position="292"/>
    </location>
</feature>
<dbReference type="Proteomes" id="UP000019402">
    <property type="component" value="Unassembled WGS sequence"/>
</dbReference>
<dbReference type="OrthoDB" id="657277at2"/>
<evidence type="ECO:0000256" key="1">
    <source>
        <dbReference type="ARBA" id="ARBA00006865"/>
    </source>
</evidence>
<dbReference type="eggNOG" id="COG2273">
    <property type="taxonomic scope" value="Bacteria"/>
</dbReference>
<name>W7YDC1_9BACT</name>
<gene>
    <name evidence="4" type="ORF">JCM21142_104230</name>
</gene>
<evidence type="ECO:0000259" key="3">
    <source>
        <dbReference type="PROSITE" id="PS51762"/>
    </source>
</evidence>
<dbReference type="InterPro" id="IPR000757">
    <property type="entry name" value="Beta-glucanase-like"/>
</dbReference>
<dbReference type="SUPFAM" id="SSF49899">
    <property type="entry name" value="Concanavalin A-like lectins/glucanases"/>
    <property type="match status" value="1"/>
</dbReference>
<dbReference type="Gene3D" id="2.60.120.200">
    <property type="match status" value="1"/>
</dbReference>
<dbReference type="GO" id="GO:0004553">
    <property type="term" value="F:hydrolase activity, hydrolyzing O-glycosyl compounds"/>
    <property type="evidence" value="ECO:0007669"/>
    <property type="project" value="InterPro"/>
</dbReference>
<comment type="caution">
    <text evidence="4">The sequence shown here is derived from an EMBL/GenBank/DDBJ whole genome shotgun (WGS) entry which is preliminary data.</text>
</comment>
<dbReference type="STRING" id="869213.GCA_000517085_00603"/>
<protein>
    <submittedName>
        <fullName evidence="4">Extracellular agarase</fullName>
    </submittedName>
</protein>
<comment type="similarity">
    <text evidence="1">Belongs to the glycosyl hydrolase 16 family.</text>
</comment>
<feature type="signal peptide" evidence="2">
    <location>
        <begin position="1"/>
        <end position="19"/>
    </location>
</feature>